<reference evidence="1" key="1">
    <citation type="journal article" date="2021" name="Nat. Commun.">
        <title>Genetic determinants of endophytism in the Arabidopsis root mycobiome.</title>
        <authorList>
            <person name="Mesny F."/>
            <person name="Miyauchi S."/>
            <person name="Thiergart T."/>
            <person name="Pickel B."/>
            <person name="Atanasova L."/>
            <person name="Karlsson M."/>
            <person name="Huettel B."/>
            <person name="Barry K.W."/>
            <person name="Haridas S."/>
            <person name="Chen C."/>
            <person name="Bauer D."/>
            <person name="Andreopoulos W."/>
            <person name="Pangilinan J."/>
            <person name="LaButti K."/>
            <person name="Riley R."/>
            <person name="Lipzen A."/>
            <person name="Clum A."/>
            <person name="Drula E."/>
            <person name="Henrissat B."/>
            <person name="Kohler A."/>
            <person name="Grigoriev I.V."/>
            <person name="Martin F.M."/>
            <person name="Hacquard S."/>
        </authorList>
    </citation>
    <scope>NUCLEOTIDE SEQUENCE</scope>
    <source>
        <strain evidence="1">MPI-CAGE-AT-0147</strain>
    </source>
</reference>
<dbReference type="EMBL" id="JAGMUV010000003">
    <property type="protein sequence ID" value="KAH7166601.1"/>
    <property type="molecule type" value="Genomic_DNA"/>
</dbReference>
<evidence type="ECO:0000313" key="2">
    <source>
        <dbReference type="Proteomes" id="UP000738349"/>
    </source>
</evidence>
<dbReference type="AlphaFoldDB" id="A0A9P9FP73"/>
<name>A0A9P9FP73_9HYPO</name>
<sequence>MKLITQEEEQAHYREFVTGSLIGGAPGLAPNPMNDYRDISQRAVQTMRQNETAYQRFMSWGRETQFLKLVVLIVSASFKMNDAKNGSGRWETVKHLIKKKIHKEEYQDQDLWKEAERWLCSHRAENPPARG</sequence>
<protein>
    <submittedName>
        <fullName evidence="1">Uncharacterized protein</fullName>
    </submittedName>
</protein>
<gene>
    <name evidence="1" type="ORF">EDB81DRAFT_839099</name>
</gene>
<evidence type="ECO:0000313" key="1">
    <source>
        <dbReference type="EMBL" id="KAH7166601.1"/>
    </source>
</evidence>
<accession>A0A9P9FP73</accession>
<organism evidence="1 2">
    <name type="scientific">Dactylonectria macrodidyma</name>
    <dbReference type="NCBI Taxonomy" id="307937"/>
    <lineage>
        <taxon>Eukaryota</taxon>
        <taxon>Fungi</taxon>
        <taxon>Dikarya</taxon>
        <taxon>Ascomycota</taxon>
        <taxon>Pezizomycotina</taxon>
        <taxon>Sordariomycetes</taxon>
        <taxon>Hypocreomycetidae</taxon>
        <taxon>Hypocreales</taxon>
        <taxon>Nectriaceae</taxon>
        <taxon>Dactylonectria</taxon>
    </lineage>
</organism>
<dbReference type="OrthoDB" id="1915122at2759"/>
<dbReference type="Proteomes" id="UP000738349">
    <property type="component" value="Unassembled WGS sequence"/>
</dbReference>
<keyword evidence="2" id="KW-1185">Reference proteome</keyword>
<comment type="caution">
    <text evidence="1">The sequence shown here is derived from an EMBL/GenBank/DDBJ whole genome shotgun (WGS) entry which is preliminary data.</text>
</comment>
<proteinExistence type="predicted"/>